<proteinExistence type="predicted"/>
<accession>A0A0F9HDN5</accession>
<protein>
    <submittedName>
        <fullName evidence="1">Uncharacterized protein</fullName>
    </submittedName>
</protein>
<evidence type="ECO:0000313" key="1">
    <source>
        <dbReference type="EMBL" id="KKL79780.1"/>
    </source>
</evidence>
<comment type="caution">
    <text evidence="1">The sequence shown here is derived from an EMBL/GenBank/DDBJ whole genome shotgun (WGS) entry which is preliminary data.</text>
</comment>
<feature type="non-terminal residue" evidence="1">
    <location>
        <position position="1"/>
    </location>
</feature>
<dbReference type="EMBL" id="LAZR01023066">
    <property type="protein sequence ID" value="KKL79780.1"/>
    <property type="molecule type" value="Genomic_DNA"/>
</dbReference>
<gene>
    <name evidence="1" type="ORF">LCGC14_2011400</name>
</gene>
<organism evidence="1">
    <name type="scientific">marine sediment metagenome</name>
    <dbReference type="NCBI Taxonomy" id="412755"/>
    <lineage>
        <taxon>unclassified sequences</taxon>
        <taxon>metagenomes</taxon>
        <taxon>ecological metagenomes</taxon>
    </lineage>
</organism>
<name>A0A0F9HDN5_9ZZZZ</name>
<reference evidence="1" key="1">
    <citation type="journal article" date="2015" name="Nature">
        <title>Complex archaea that bridge the gap between prokaryotes and eukaryotes.</title>
        <authorList>
            <person name="Spang A."/>
            <person name="Saw J.H."/>
            <person name="Jorgensen S.L."/>
            <person name="Zaremba-Niedzwiedzka K."/>
            <person name="Martijn J."/>
            <person name="Lind A.E."/>
            <person name="van Eijk R."/>
            <person name="Schleper C."/>
            <person name="Guy L."/>
            <person name="Ettema T.J."/>
        </authorList>
    </citation>
    <scope>NUCLEOTIDE SEQUENCE</scope>
</reference>
<dbReference type="AlphaFoldDB" id="A0A0F9HDN5"/>
<sequence>SNVGYSMLAPICDKVPALRFQHANSEKLFNWGYNRKPVAKCPSLEALFYYIGLVADRTMSARVEVVFHEGGWRPGLGEVYKKYREYFDPDSKAIYDFEGVFHCGGTYIAEDTKSWTDLGLKTLEVHGHFKYYSDYFQDGQDKWFRNFIKEGLFRKWKAEGKEKTAHEVWDWLHSHTDEQIAEEFYGRDWRDQGVDPEKDFYHRRSQIKKDLKAIRKAGIFPFWYFNYTDGFRPVAEQRWPDAICRDQDGEPMPSGWQMCHNMLADMSTSFGKFCEESVKKILAEYPELVGFFLDCFRHYEVDYAHDDGITVVDGRAGYSVNFSYDEITRRMKQHMRATGRPMALFANKPQNLRCLRHVDGQLLEGDGEVGEEKYFWACIARPNFFMWTSNRHSTDENLRRSVLHGCFPKVARGGRDPGASQEQLVALYRKYLPLYEPFRRRVLCFEPDPIRVPRGARGKLYTVADGYVAGICSPQVDSEAQITHAKTPYALFRVKRGWDVGKVGVMYPGDKRFKDVKFKFNGSIIAVPLKKYSNCAVVKLFVTGKTRKRIGPEKFIGPVDFCGDPESSFQDISKR</sequence>